<keyword evidence="1" id="KW-0547">Nucleotide-binding</keyword>
<dbReference type="GO" id="GO:0006355">
    <property type="term" value="P:regulation of DNA-templated transcription"/>
    <property type="evidence" value="ECO:0007669"/>
    <property type="project" value="InterPro"/>
</dbReference>
<sequence length="470" mass="52583">MFISERHYDMEKILIIDDNLVEAELIANILQEKGYESVFAPDGASGIKELETNHFDLVLTDLMMPGVDGMAVLNHVVSKLTKTKCIILTGHATIKGSVEAIKQGAFDYITKPITSAELLVVVEKAVKFKSLEEENIRLKKQLKKRYSYTNIIGSSKAMENIFSLIDKIADTDISVLIQGPSGTGKELIARAIHYDSYRSEKPLVVINCGAIPEALLESELFGHEKGAFTGAYKSRIGRFEMANGGTMFLDEIGEMSPALQVKLLRVLQDQRFERVGGTKTIHTDVRILAATNKNLSAAINNNTFREDLYYRLNVISIKVPTLKQRKTDIPLLINYFLKKFQKKENNIITGFDPVSMDAMLGYSWPGNVRELENAIKRIVVLCDKQVVEFEDLPEYIQQAEVSFPKGDTAPALDGVVSFDTAVQDYERRLIMEALEKSDGIKAKAAKLLNIKRTTLVEKMKKQNFSNSVCA</sequence>
<dbReference type="InterPro" id="IPR003593">
    <property type="entry name" value="AAA+_ATPase"/>
</dbReference>
<organism evidence="9">
    <name type="scientific">uncultured Desulfobacterium sp</name>
    <dbReference type="NCBI Taxonomy" id="201089"/>
    <lineage>
        <taxon>Bacteria</taxon>
        <taxon>Pseudomonadati</taxon>
        <taxon>Thermodesulfobacteriota</taxon>
        <taxon>Desulfobacteria</taxon>
        <taxon>Desulfobacterales</taxon>
        <taxon>Desulfobacteriaceae</taxon>
        <taxon>Desulfobacterium</taxon>
        <taxon>environmental samples</taxon>
    </lineage>
</organism>
<dbReference type="Pfam" id="PF25601">
    <property type="entry name" value="AAA_lid_14"/>
    <property type="match status" value="1"/>
</dbReference>
<feature type="domain" description="Sigma-54 factor interaction" evidence="7">
    <location>
        <begin position="151"/>
        <end position="380"/>
    </location>
</feature>
<evidence type="ECO:0000256" key="4">
    <source>
        <dbReference type="ARBA" id="ARBA00023125"/>
    </source>
</evidence>
<dbReference type="Gene3D" id="1.10.10.60">
    <property type="entry name" value="Homeodomain-like"/>
    <property type="match status" value="1"/>
</dbReference>
<dbReference type="SUPFAM" id="SSF52540">
    <property type="entry name" value="P-loop containing nucleoside triphosphate hydrolases"/>
    <property type="match status" value="1"/>
</dbReference>
<dbReference type="InterPro" id="IPR001789">
    <property type="entry name" value="Sig_transdc_resp-reg_receiver"/>
</dbReference>
<evidence type="ECO:0000259" key="7">
    <source>
        <dbReference type="PROSITE" id="PS50045"/>
    </source>
</evidence>
<dbReference type="GO" id="GO:0000160">
    <property type="term" value="P:phosphorelay signal transduction system"/>
    <property type="evidence" value="ECO:0007669"/>
    <property type="project" value="InterPro"/>
</dbReference>
<keyword evidence="4" id="KW-0238">DNA-binding</keyword>
<gene>
    <name evidence="9" type="ORF">N47_F14880</name>
</gene>
<dbReference type="InterPro" id="IPR009057">
    <property type="entry name" value="Homeodomain-like_sf"/>
</dbReference>
<dbReference type="Gene3D" id="1.10.8.60">
    <property type="match status" value="1"/>
</dbReference>
<dbReference type="GO" id="GO:0005524">
    <property type="term" value="F:ATP binding"/>
    <property type="evidence" value="ECO:0007669"/>
    <property type="project" value="UniProtKB-KW"/>
</dbReference>
<dbReference type="InterPro" id="IPR002197">
    <property type="entry name" value="HTH_Fis"/>
</dbReference>
<evidence type="ECO:0000313" key="9">
    <source>
        <dbReference type="EMBL" id="CBX29793.1"/>
    </source>
</evidence>
<dbReference type="InterPro" id="IPR002078">
    <property type="entry name" value="Sigma_54_int"/>
</dbReference>
<dbReference type="PANTHER" id="PTHR32071">
    <property type="entry name" value="TRANSCRIPTIONAL REGULATORY PROTEIN"/>
    <property type="match status" value="1"/>
</dbReference>
<dbReference type="PANTHER" id="PTHR32071:SF57">
    <property type="entry name" value="C4-DICARBOXYLATE TRANSPORT TRANSCRIPTIONAL REGULATORY PROTEIN DCTD"/>
    <property type="match status" value="1"/>
</dbReference>
<dbReference type="CDD" id="cd00009">
    <property type="entry name" value="AAA"/>
    <property type="match status" value="1"/>
</dbReference>
<feature type="modified residue" description="4-aspartylphosphate" evidence="6">
    <location>
        <position position="61"/>
    </location>
</feature>
<dbReference type="SUPFAM" id="SSF46689">
    <property type="entry name" value="Homeodomain-like"/>
    <property type="match status" value="1"/>
</dbReference>
<evidence type="ECO:0000256" key="2">
    <source>
        <dbReference type="ARBA" id="ARBA00022840"/>
    </source>
</evidence>
<dbReference type="PROSITE" id="PS50045">
    <property type="entry name" value="SIGMA54_INTERACT_4"/>
    <property type="match status" value="1"/>
</dbReference>
<dbReference type="Gene3D" id="3.40.50.2300">
    <property type="match status" value="1"/>
</dbReference>
<dbReference type="PROSITE" id="PS00676">
    <property type="entry name" value="SIGMA54_INTERACT_2"/>
    <property type="match status" value="1"/>
</dbReference>
<evidence type="ECO:0000256" key="6">
    <source>
        <dbReference type="PROSITE-ProRule" id="PRU00169"/>
    </source>
</evidence>
<dbReference type="InterPro" id="IPR025943">
    <property type="entry name" value="Sigma_54_int_dom_ATP-bd_2"/>
</dbReference>
<dbReference type="AlphaFoldDB" id="E1YGU9"/>
<dbReference type="PROSITE" id="PS00688">
    <property type="entry name" value="SIGMA54_INTERACT_3"/>
    <property type="match status" value="1"/>
</dbReference>
<evidence type="ECO:0000256" key="1">
    <source>
        <dbReference type="ARBA" id="ARBA00022741"/>
    </source>
</evidence>
<evidence type="ECO:0000256" key="3">
    <source>
        <dbReference type="ARBA" id="ARBA00023015"/>
    </source>
</evidence>
<dbReference type="SUPFAM" id="SSF52172">
    <property type="entry name" value="CheY-like"/>
    <property type="match status" value="1"/>
</dbReference>
<keyword evidence="3" id="KW-0805">Transcription regulation</keyword>
<dbReference type="Pfam" id="PF00072">
    <property type="entry name" value="Response_reg"/>
    <property type="match status" value="1"/>
</dbReference>
<dbReference type="GO" id="GO:0043565">
    <property type="term" value="F:sequence-specific DNA binding"/>
    <property type="evidence" value="ECO:0007669"/>
    <property type="project" value="InterPro"/>
</dbReference>
<dbReference type="InterPro" id="IPR058031">
    <property type="entry name" value="AAA_lid_NorR"/>
</dbReference>
<accession>E1YGU9</accession>
<keyword evidence="6" id="KW-0597">Phosphoprotein</keyword>
<dbReference type="Gene3D" id="3.40.50.300">
    <property type="entry name" value="P-loop containing nucleotide triphosphate hydrolases"/>
    <property type="match status" value="1"/>
</dbReference>
<dbReference type="InterPro" id="IPR025944">
    <property type="entry name" value="Sigma_54_int_dom_CS"/>
</dbReference>
<dbReference type="Pfam" id="PF00158">
    <property type="entry name" value="Sigma54_activat"/>
    <property type="match status" value="1"/>
</dbReference>
<dbReference type="FunFam" id="3.40.50.300:FF:000006">
    <property type="entry name" value="DNA-binding transcriptional regulator NtrC"/>
    <property type="match status" value="1"/>
</dbReference>
<protein>
    <submittedName>
        <fullName evidence="9">Acetoacetate metabolism regulatory protein atoC</fullName>
    </submittedName>
</protein>
<evidence type="ECO:0000256" key="5">
    <source>
        <dbReference type="ARBA" id="ARBA00023163"/>
    </source>
</evidence>
<dbReference type="PRINTS" id="PR01590">
    <property type="entry name" value="HTHFIS"/>
</dbReference>
<evidence type="ECO:0000259" key="8">
    <source>
        <dbReference type="PROSITE" id="PS50110"/>
    </source>
</evidence>
<dbReference type="PROSITE" id="PS50110">
    <property type="entry name" value="RESPONSE_REGULATORY"/>
    <property type="match status" value="1"/>
</dbReference>
<proteinExistence type="predicted"/>
<dbReference type="InterPro" id="IPR027417">
    <property type="entry name" value="P-loop_NTPase"/>
</dbReference>
<dbReference type="EMBL" id="FR695873">
    <property type="protein sequence ID" value="CBX29793.1"/>
    <property type="molecule type" value="Genomic_DNA"/>
</dbReference>
<name>E1YGU9_9BACT</name>
<feature type="domain" description="Response regulatory" evidence="8">
    <location>
        <begin position="12"/>
        <end position="126"/>
    </location>
</feature>
<keyword evidence="5" id="KW-0804">Transcription</keyword>
<reference evidence="9" key="1">
    <citation type="journal article" date="2011" name="Environ. Microbiol.">
        <title>Genomic insights into the metabolic potential of the polycyclic aromatic hydrocarbon degrading sulfate-reducing Deltaproteobacterium N47.</title>
        <authorList>
            <person name="Bergmann F."/>
            <person name="Selesi D."/>
            <person name="Weinmaier T."/>
            <person name="Tischler P."/>
            <person name="Rattei T."/>
            <person name="Meckenstock R.U."/>
        </authorList>
    </citation>
    <scope>NUCLEOTIDE SEQUENCE</scope>
</reference>
<keyword evidence="2" id="KW-0067">ATP-binding</keyword>
<dbReference type="SMART" id="SM00448">
    <property type="entry name" value="REC"/>
    <property type="match status" value="1"/>
</dbReference>
<dbReference type="Pfam" id="PF02954">
    <property type="entry name" value="HTH_8"/>
    <property type="match status" value="1"/>
</dbReference>
<dbReference type="SMART" id="SM00382">
    <property type="entry name" value="AAA"/>
    <property type="match status" value="1"/>
</dbReference>
<dbReference type="InterPro" id="IPR011006">
    <property type="entry name" value="CheY-like_superfamily"/>
</dbReference>